<dbReference type="OrthoDB" id="422187at2759"/>
<sequence length="335" mass="36797">LKFRIFQKNIYVIEDETFPNDLRCSRIRTAIRRGESVKYCLDDDVIEYIHDHNLYQTATDSDNEQCVSGMSTSSAPSLFCNNSSSSSKKSQDDDKVVPPEPPQRSSSEGLSDKYKSIPIPSAEWRTPPSSQPSSTGSCSSREASEPRHLPPKPQSAREPPTSERYSVKWSDTTTEIPLKSVSEHQLNKPGYASAPKNDPEDRQPNEVIVSSSEKETISATFTLCAKSTAAEKKEGAELEDPLKGIPPELPKTAFMKPILSQPHPTADSPLFIGKATDCDQIPNCVISSVTSDAKGTLRTLAESPAYDNVTLDDLLAASTSWAEYLHKESERIGGE</sequence>
<proteinExistence type="predicted"/>
<evidence type="ECO:0000313" key="2">
    <source>
        <dbReference type="EMBL" id="KHJ78107.1"/>
    </source>
</evidence>
<protein>
    <submittedName>
        <fullName evidence="2">Uncharacterized protein</fullName>
    </submittedName>
</protein>
<gene>
    <name evidence="2" type="ORF">OESDEN_22273</name>
</gene>
<dbReference type="InterPro" id="IPR014729">
    <property type="entry name" value="Rossmann-like_a/b/a_fold"/>
</dbReference>
<feature type="compositionally biased region" description="Polar residues" evidence="1">
    <location>
        <begin position="63"/>
        <end position="82"/>
    </location>
</feature>
<accession>A0A0B1S3S0</accession>
<dbReference type="GO" id="GO:0009435">
    <property type="term" value="P:NAD+ biosynthetic process"/>
    <property type="evidence" value="ECO:0007669"/>
    <property type="project" value="TreeGrafter"/>
</dbReference>
<keyword evidence="3" id="KW-1185">Reference proteome</keyword>
<dbReference type="EMBL" id="KN610102">
    <property type="protein sequence ID" value="KHJ78107.1"/>
    <property type="molecule type" value="Genomic_DNA"/>
</dbReference>
<dbReference type="AlphaFoldDB" id="A0A0B1S3S0"/>
<evidence type="ECO:0000313" key="3">
    <source>
        <dbReference type="Proteomes" id="UP000053660"/>
    </source>
</evidence>
<dbReference type="Gene3D" id="3.40.50.620">
    <property type="entry name" value="HUPs"/>
    <property type="match status" value="1"/>
</dbReference>
<organism evidence="2 3">
    <name type="scientific">Oesophagostomum dentatum</name>
    <name type="common">Nodular worm</name>
    <dbReference type="NCBI Taxonomy" id="61180"/>
    <lineage>
        <taxon>Eukaryota</taxon>
        <taxon>Metazoa</taxon>
        <taxon>Ecdysozoa</taxon>
        <taxon>Nematoda</taxon>
        <taxon>Chromadorea</taxon>
        <taxon>Rhabditida</taxon>
        <taxon>Rhabditina</taxon>
        <taxon>Rhabditomorpha</taxon>
        <taxon>Strongyloidea</taxon>
        <taxon>Strongylidae</taxon>
        <taxon>Oesophagostomum</taxon>
    </lineage>
</organism>
<dbReference type="InterPro" id="IPR051182">
    <property type="entry name" value="Euk_NMN_adenylyltrnsfrase"/>
</dbReference>
<dbReference type="GO" id="GO:0004515">
    <property type="term" value="F:nicotinate-nucleotide adenylyltransferase activity"/>
    <property type="evidence" value="ECO:0007669"/>
    <property type="project" value="TreeGrafter"/>
</dbReference>
<evidence type="ECO:0000256" key="1">
    <source>
        <dbReference type="SAM" id="MobiDB-lite"/>
    </source>
</evidence>
<dbReference type="GO" id="GO:0000309">
    <property type="term" value="F:nicotinamide-nucleotide adenylyltransferase activity"/>
    <property type="evidence" value="ECO:0007669"/>
    <property type="project" value="TreeGrafter"/>
</dbReference>
<feature type="compositionally biased region" description="Low complexity" evidence="1">
    <location>
        <begin position="127"/>
        <end position="140"/>
    </location>
</feature>
<dbReference type="PANTHER" id="PTHR12039">
    <property type="entry name" value="NICOTINAMIDE MONONUCLEOTIDE ADENYLYLTRANSFERASE"/>
    <property type="match status" value="1"/>
</dbReference>
<feature type="non-terminal residue" evidence="2">
    <location>
        <position position="1"/>
    </location>
</feature>
<name>A0A0B1S3S0_OESDE</name>
<dbReference type="SUPFAM" id="SSF52374">
    <property type="entry name" value="Nucleotidylyl transferase"/>
    <property type="match status" value="1"/>
</dbReference>
<feature type="region of interest" description="Disordered" evidence="1">
    <location>
        <begin position="63"/>
        <end position="214"/>
    </location>
</feature>
<reference evidence="2 3" key="1">
    <citation type="submission" date="2014-03" db="EMBL/GenBank/DDBJ databases">
        <title>Draft genome of the hookworm Oesophagostomum dentatum.</title>
        <authorList>
            <person name="Mitreva M."/>
        </authorList>
    </citation>
    <scope>NUCLEOTIDE SEQUENCE [LARGE SCALE GENOMIC DNA]</scope>
    <source>
        <strain evidence="2 3">OD-Hann</strain>
    </source>
</reference>
<dbReference type="PANTHER" id="PTHR12039:SF0">
    <property type="entry name" value="NICOTINAMIDE-NUCLEOTIDE ADENYLYLTRANSFERASE"/>
    <property type="match status" value="1"/>
</dbReference>
<dbReference type="Proteomes" id="UP000053660">
    <property type="component" value="Unassembled WGS sequence"/>
</dbReference>